<dbReference type="PROSITE" id="PS50157">
    <property type="entry name" value="ZINC_FINGER_C2H2_2"/>
    <property type="match status" value="1"/>
</dbReference>
<evidence type="ECO:0000256" key="7">
    <source>
        <dbReference type="ARBA" id="ARBA00022833"/>
    </source>
</evidence>
<sequence>MAGASVSFGAGAQVLAVNPAATSTGSNMLINVKCVWYQPSKTAVLGFGEGADARAALMSLTASEIKGRAPRLVPTALDDTSTLSLRIGNLHIGTNEEMLRDACKDHQPWSVTFGEPSYPSTFDEVSQSIQERLSTKGKVIAWKSTESIKKRAEATATFQSIKEAQSVVSMFDGYRLPQLRGSRISLSLVLTVKIPVLRVLLQRLRASISQIKVDLQSEGHLDIVSCAPQTAVEYFTPLSIVSDSVQRLAKAKAAVEKILAGHTAKSGQDTIWLDFFSTPEGITYLRDLGTKHDVFVYSNKTERTVSLYGENEKVALVETALAKFITNTRLSLFSIHAIKLNNEDWPTGTNDLVYNELVARFGIQNVHFKAATELNLIDQVTILGTSEDADRAKWIVRQLNGDAIRAKSSAASEQAANTKDTECAVCCCPVPADEIYTPPCGHIYDHSCFTSQCLYADSPHDFPLRCLGAASKCTAILSLPELQSVLKRDEFDALLARSFTAHLRAHPTDYRYCPTAGCETIYSPTEDGAVVTCPACLTAICSSCHVANHEGMTCRQYKLSKVEDTKFAAWKKKTGAQACPKCGAVIMKADGCNHVQCASCKGHMCWRCGKGFEQSGDVYAHLTSVHGGVFGEGEAPDEWGQGLGGAGFVDFAQDDLLGNGEAGWGNAWMPAPDAEEDQLIDVGIPDEEDEEEEDEVPLALRDDGPVERLIDDRW</sequence>
<evidence type="ECO:0000256" key="4">
    <source>
        <dbReference type="ARBA" id="ARBA00022737"/>
    </source>
</evidence>
<dbReference type="PROSITE" id="PS51873">
    <property type="entry name" value="TRIAD"/>
    <property type="match status" value="1"/>
</dbReference>
<keyword evidence="13" id="KW-1185">Reference proteome</keyword>
<dbReference type="InterPro" id="IPR044066">
    <property type="entry name" value="TRIAD_supradom"/>
</dbReference>
<gene>
    <name evidence="12" type="ORF">OHK93_004796</name>
</gene>
<evidence type="ECO:0000259" key="10">
    <source>
        <dbReference type="PROSITE" id="PS50157"/>
    </source>
</evidence>
<dbReference type="Proteomes" id="UP001161017">
    <property type="component" value="Unassembled WGS sequence"/>
</dbReference>
<dbReference type="Pfam" id="PF01485">
    <property type="entry name" value="IBR"/>
    <property type="match status" value="1"/>
</dbReference>
<feature type="compositionally biased region" description="Acidic residues" evidence="9">
    <location>
        <begin position="684"/>
        <end position="696"/>
    </location>
</feature>
<dbReference type="EMBL" id="JAPUFD010000022">
    <property type="protein sequence ID" value="MDI1493012.1"/>
    <property type="molecule type" value="Genomic_DNA"/>
</dbReference>
<feature type="domain" description="C2H2-type" evidence="10">
    <location>
        <begin position="603"/>
        <end position="628"/>
    </location>
</feature>
<dbReference type="GO" id="GO:0097039">
    <property type="term" value="P:protein linear polyubiquitination"/>
    <property type="evidence" value="ECO:0007669"/>
    <property type="project" value="TreeGrafter"/>
</dbReference>
<dbReference type="Gene3D" id="1.20.120.1750">
    <property type="match status" value="1"/>
</dbReference>
<evidence type="ECO:0000256" key="1">
    <source>
        <dbReference type="ARBA" id="ARBA00004906"/>
    </source>
</evidence>
<dbReference type="GO" id="GO:0043161">
    <property type="term" value="P:proteasome-mediated ubiquitin-dependent protein catabolic process"/>
    <property type="evidence" value="ECO:0007669"/>
    <property type="project" value="TreeGrafter"/>
</dbReference>
<proteinExistence type="predicted"/>
<evidence type="ECO:0000256" key="3">
    <source>
        <dbReference type="ARBA" id="ARBA00022723"/>
    </source>
</evidence>
<keyword evidence="6" id="KW-0833">Ubl conjugation pathway</keyword>
<dbReference type="PROSITE" id="PS00028">
    <property type="entry name" value="ZINC_FINGER_C2H2_1"/>
    <property type="match status" value="1"/>
</dbReference>
<dbReference type="CDD" id="cd20335">
    <property type="entry name" value="BRcat_RBR"/>
    <property type="match status" value="1"/>
</dbReference>
<dbReference type="InterPro" id="IPR013087">
    <property type="entry name" value="Znf_C2H2_type"/>
</dbReference>
<dbReference type="GO" id="GO:0004842">
    <property type="term" value="F:ubiquitin-protein transferase activity"/>
    <property type="evidence" value="ECO:0007669"/>
    <property type="project" value="TreeGrafter"/>
</dbReference>
<keyword evidence="3" id="KW-0479">Metal-binding</keyword>
<dbReference type="Pfam" id="PF22191">
    <property type="entry name" value="IBR_1"/>
    <property type="match status" value="1"/>
</dbReference>
<keyword evidence="7" id="KW-0862">Zinc</keyword>
<evidence type="ECO:0000256" key="9">
    <source>
        <dbReference type="SAM" id="MobiDB-lite"/>
    </source>
</evidence>
<comment type="pathway">
    <text evidence="1">Protein modification; protein ubiquitination.</text>
</comment>
<feature type="region of interest" description="Disordered" evidence="9">
    <location>
        <begin position="684"/>
        <end position="704"/>
    </location>
</feature>
<evidence type="ECO:0000259" key="11">
    <source>
        <dbReference type="PROSITE" id="PS51873"/>
    </source>
</evidence>
<evidence type="ECO:0008006" key="14">
    <source>
        <dbReference type="Google" id="ProtNLM"/>
    </source>
</evidence>
<keyword evidence="4" id="KW-0677">Repeat</keyword>
<evidence type="ECO:0000256" key="5">
    <source>
        <dbReference type="ARBA" id="ARBA00022771"/>
    </source>
</evidence>
<evidence type="ECO:0000313" key="13">
    <source>
        <dbReference type="Proteomes" id="UP001161017"/>
    </source>
</evidence>
<dbReference type="GO" id="GO:0008270">
    <property type="term" value="F:zinc ion binding"/>
    <property type="evidence" value="ECO:0007669"/>
    <property type="project" value="UniProtKB-KW"/>
</dbReference>
<protein>
    <recommendedName>
        <fullName evidence="14">RING-type domain-containing protein</fullName>
    </recommendedName>
</protein>
<dbReference type="PANTHER" id="PTHR22770">
    <property type="entry name" value="UBIQUITIN CONJUGATING ENZYME 7 INTERACTING PROTEIN-RELATED"/>
    <property type="match status" value="1"/>
</dbReference>
<reference evidence="12" key="1">
    <citation type="journal article" date="2023" name="Genome Biol. Evol.">
        <title>First Whole Genome Sequence and Flow Cytometry Genome Size Data for the Lichen-Forming Fungus Ramalina farinacea (Ascomycota).</title>
        <authorList>
            <person name="Llewellyn T."/>
            <person name="Mian S."/>
            <person name="Hill R."/>
            <person name="Leitch I.J."/>
            <person name="Gaya E."/>
        </authorList>
    </citation>
    <scope>NUCLEOTIDE SEQUENCE</scope>
    <source>
        <strain evidence="12">LIQ254RAFAR</strain>
    </source>
</reference>
<keyword evidence="5 8" id="KW-0863">Zinc-finger</keyword>
<evidence type="ECO:0000256" key="2">
    <source>
        <dbReference type="ARBA" id="ARBA00022679"/>
    </source>
</evidence>
<dbReference type="InterPro" id="IPR002867">
    <property type="entry name" value="IBR_dom"/>
</dbReference>
<dbReference type="GO" id="GO:0000151">
    <property type="term" value="C:ubiquitin ligase complex"/>
    <property type="evidence" value="ECO:0007669"/>
    <property type="project" value="TreeGrafter"/>
</dbReference>
<accession>A0AA43QVE8</accession>
<dbReference type="CDD" id="cd22585">
    <property type="entry name" value="Rcat_RBR_DEAH12-like"/>
    <property type="match status" value="1"/>
</dbReference>
<dbReference type="SMART" id="SM00647">
    <property type="entry name" value="IBR"/>
    <property type="match status" value="2"/>
</dbReference>
<evidence type="ECO:0000256" key="6">
    <source>
        <dbReference type="ARBA" id="ARBA00022786"/>
    </source>
</evidence>
<comment type="caution">
    <text evidence="12">The sequence shown here is derived from an EMBL/GenBank/DDBJ whole genome shotgun (WGS) entry which is preliminary data.</text>
</comment>
<keyword evidence="2" id="KW-0808">Transferase</keyword>
<dbReference type="AlphaFoldDB" id="A0AA43QVE8"/>
<dbReference type="PANTHER" id="PTHR22770:SF13">
    <property type="entry name" value="RING-TYPE DOMAIN-CONTAINING PROTEIN"/>
    <property type="match status" value="1"/>
</dbReference>
<evidence type="ECO:0000256" key="8">
    <source>
        <dbReference type="PROSITE-ProRule" id="PRU00042"/>
    </source>
</evidence>
<dbReference type="GO" id="GO:0043130">
    <property type="term" value="F:ubiquitin binding"/>
    <property type="evidence" value="ECO:0007669"/>
    <property type="project" value="TreeGrafter"/>
</dbReference>
<dbReference type="InterPro" id="IPR051628">
    <property type="entry name" value="LUBAC_E3_Ligases"/>
</dbReference>
<organism evidence="12 13">
    <name type="scientific">Ramalina farinacea</name>
    <dbReference type="NCBI Taxonomy" id="258253"/>
    <lineage>
        <taxon>Eukaryota</taxon>
        <taxon>Fungi</taxon>
        <taxon>Dikarya</taxon>
        <taxon>Ascomycota</taxon>
        <taxon>Pezizomycotina</taxon>
        <taxon>Lecanoromycetes</taxon>
        <taxon>OSLEUM clade</taxon>
        <taxon>Lecanoromycetidae</taxon>
        <taxon>Lecanorales</taxon>
        <taxon>Lecanorineae</taxon>
        <taxon>Ramalinaceae</taxon>
        <taxon>Ramalina</taxon>
    </lineage>
</organism>
<dbReference type="SUPFAM" id="SSF57850">
    <property type="entry name" value="RING/U-box"/>
    <property type="match status" value="2"/>
</dbReference>
<feature type="domain" description="RING-type" evidence="11">
    <location>
        <begin position="419"/>
        <end position="632"/>
    </location>
</feature>
<evidence type="ECO:0000313" key="12">
    <source>
        <dbReference type="EMBL" id="MDI1493012.1"/>
    </source>
</evidence>
<name>A0AA43QVE8_9LECA</name>